<dbReference type="EMBL" id="CAJVCH010550786">
    <property type="protein sequence ID" value="CAG7829277.1"/>
    <property type="molecule type" value="Genomic_DNA"/>
</dbReference>
<accession>A0A8J2L6Y9</accession>
<proteinExistence type="predicted"/>
<keyword evidence="2" id="KW-0812">Transmembrane</keyword>
<dbReference type="Proteomes" id="UP000708208">
    <property type="component" value="Unassembled WGS sequence"/>
</dbReference>
<evidence type="ECO:0000256" key="2">
    <source>
        <dbReference type="SAM" id="Phobius"/>
    </source>
</evidence>
<name>A0A8J2L6Y9_9HEXA</name>
<comment type="caution">
    <text evidence="3">The sequence shown here is derived from an EMBL/GenBank/DDBJ whole genome shotgun (WGS) entry which is preliminary data.</text>
</comment>
<dbReference type="AlphaFoldDB" id="A0A8J2L6Y9"/>
<keyword evidence="4" id="KW-1185">Reference proteome</keyword>
<dbReference type="InterPro" id="IPR027854">
    <property type="entry name" value="STMP1"/>
</dbReference>
<evidence type="ECO:0000313" key="3">
    <source>
        <dbReference type="EMBL" id="CAG7829277.1"/>
    </source>
</evidence>
<evidence type="ECO:0000256" key="1">
    <source>
        <dbReference type="SAM" id="MobiDB-lite"/>
    </source>
</evidence>
<reference evidence="3" key="1">
    <citation type="submission" date="2021-06" db="EMBL/GenBank/DDBJ databases">
        <authorList>
            <person name="Hodson N. C."/>
            <person name="Mongue J. A."/>
            <person name="Jaron S. K."/>
        </authorList>
    </citation>
    <scope>NUCLEOTIDE SEQUENCE</scope>
</reference>
<feature type="transmembrane region" description="Helical" evidence="2">
    <location>
        <begin position="12"/>
        <end position="39"/>
    </location>
</feature>
<dbReference type="OrthoDB" id="6347891at2759"/>
<protein>
    <submittedName>
        <fullName evidence="3">Uncharacterized protein</fullName>
    </submittedName>
</protein>
<evidence type="ECO:0000313" key="4">
    <source>
        <dbReference type="Proteomes" id="UP000708208"/>
    </source>
</evidence>
<gene>
    <name evidence="3" type="ORF">AFUS01_LOCUS39150</name>
</gene>
<feature type="compositionally biased region" description="Basic and acidic residues" evidence="1">
    <location>
        <begin position="95"/>
        <end position="104"/>
    </location>
</feature>
<sequence length="117" mass="13229">MWVVFTYVYNSLLILFIAVHLLVGALITFGLGVYVGIYLSQNYEIPRIDEPFKLWSYFVKFLEQRKKPGAMSIFQLSRSGSIRGSGDVSYGSTLELKENSEVKSRPSTPAPESEKVK</sequence>
<keyword evidence="2" id="KW-1133">Transmembrane helix</keyword>
<keyword evidence="2" id="KW-0472">Membrane</keyword>
<organism evidence="3 4">
    <name type="scientific">Allacma fusca</name>
    <dbReference type="NCBI Taxonomy" id="39272"/>
    <lineage>
        <taxon>Eukaryota</taxon>
        <taxon>Metazoa</taxon>
        <taxon>Ecdysozoa</taxon>
        <taxon>Arthropoda</taxon>
        <taxon>Hexapoda</taxon>
        <taxon>Collembola</taxon>
        <taxon>Symphypleona</taxon>
        <taxon>Sminthuridae</taxon>
        <taxon>Allacma</taxon>
    </lineage>
</organism>
<dbReference type="Pfam" id="PF15054">
    <property type="entry name" value="DUF4535"/>
    <property type="match status" value="1"/>
</dbReference>
<feature type="region of interest" description="Disordered" evidence="1">
    <location>
        <begin position="93"/>
        <end position="117"/>
    </location>
</feature>